<dbReference type="PROSITE" id="PS51257">
    <property type="entry name" value="PROKAR_LIPOPROTEIN"/>
    <property type="match status" value="1"/>
</dbReference>
<dbReference type="Pfam" id="PF12771">
    <property type="entry name" value="SusD-like_2"/>
    <property type="match status" value="1"/>
</dbReference>
<comment type="caution">
    <text evidence="1">The sequence shown here is derived from an EMBL/GenBank/DDBJ whole genome shotgun (WGS) entry which is preliminary data.</text>
</comment>
<name>A0A4S3ZY13_9FLAO</name>
<dbReference type="Proteomes" id="UP000307507">
    <property type="component" value="Unassembled WGS sequence"/>
</dbReference>
<keyword evidence="2" id="KW-1185">Reference proteome</keyword>
<dbReference type="InterPro" id="IPR041662">
    <property type="entry name" value="SusD-like_2"/>
</dbReference>
<organism evidence="1 2">
    <name type="scientific">Flavobacterium supellecticarium</name>
    <dbReference type="NCBI Taxonomy" id="2565924"/>
    <lineage>
        <taxon>Bacteria</taxon>
        <taxon>Pseudomonadati</taxon>
        <taxon>Bacteroidota</taxon>
        <taxon>Flavobacteriia</taxon>
        <taxon>Flavobacteriales</taxon>
        <taxon>Flavobacteriaceae</taxon>
        <taxon>Flavobacterium</taxon>
    </lineage>
</organism>
<accession>A0A4S3ZY13</accession>
<sequence length="486" mass="53785">MKKIFYTSILVSLLTVGCISDDSTYNYDKDKSYDVPAENLFTNAQKALVDQMTTPSVNLNPFRFFSQFWAATQYPEESRYDLRTRNVSNNHWNALYRTVLGNLETAKQVIDTETQPATMSSAQWQTQQKNKKAVIEILQVYTFQILVDSFGDVPYSESLQATIVLPKYDNDSDIYPALITRLNAAIANLDTSEISFSTGDFIYQGDVSKWKTFANSLKVKLAINLADVNTSLAQTTIQDAVTAGVILNNGDNAKFAYPGAAPMYNPIYANLVASNRNDFVSSKTIVDEMNNLSDPRRAEYFELKNGNYIGGINGAANVYQNFSPIGNTLKADNFPSYLMEASEVNFYLAEAAARGYSVGGTADTYYQNAITASFLSWGLTAGDATTYLANPSVNYATAPGTYKEKIGKQAWIAFFNRGFEAWTSYRRLDFPNLVAPSNAVTAAEGQVPKRMTYPVNEQTVNNANWVSASAAIGGDKLPTKVFWDVN</sequence>
<protein>
    <submittedName>
        <fullName evidence="1">SusD/RagB family nutrient-binding outer membrane lipoprotein</fullName>
    </submittedName>
</protein>
<dbReference type="OrthoDB" id="725917at2"/>
<evidence type="ECO:0000313" key="1">
    <source>
        <dbReference type="EMBL" id="THF50493.1"/>
    </source>
</evidence>
<gene>
    <name evidence="1" type="ORF">E6C50_09705</name>
</gene>
<dbReference type="SUPFAM" id="SSF48452">
    <property type="entry name" value="TPR-like"/>
    <property type="match status" value="1"/>
</dbReference>
<dbReference type="AlphaFoldDB" id="A0A4S3ZY13"/>
<dbReference type="EMBL" id="SSNZ01000003">
    <property type="protein sequence ID" value="THF50493.1"/>
    <property type="molecule type" value="Genomic_DNA"/>
</dbReference>
<dbReference type="RefSeq" id="WP_136403039.1">
    <property type="nucleotide sequence ID" value="NZ_SSNZ01000003.1"/>
</dbReference>
<dbReference type="InterPro" id="IPR011990">
    <property type="entry name" value="TPR-like_helical_dom_sf"/>
</dbReference>
<dbReference type="Gene3D" id="1.25.40.390">
    <property type="match status" value="1"/>
</dbReference>
<keyword evidence="1" id="KW-0449">Lipoprotein</keyword>
<evidence type="ECO:0000313" key="2">
    <source>
        <dbReference type="Proteomes" id="UP000307507"/>
    </source>
</evidence>
<reference evidence="1 2" key="1">
    <citation type="submission" date="2019-04" db="EMBL/GenBank/DDBJ databases">
        <title>Flavobacterium sp. nov. isolated from construction timber.</title>
        <authorList>
            <person name="Lin S.-Y."/>
            <person name="Chang C.-T."/>
            <person name="Young C.-C."/>
        </authorList>
    </citation>
    <scope>NUCLEOTIDE SEQUENCE [LARGE SCALE GENOMIC DNA]</scope>
    <source>
        <strain evidence="1 2">CC-CTC003</strain>
    </source>
</reference>
<proteinExistence type="predicted"/>